<dbReference type="SUPFAM" id="SSF49899">
    <property type="entry name" value="Concanavalin A-like lectins/glucanases"/>
    <property type="match status" value="1"/>
</dbReference>
<keyword evidence="3" id="KW-1185">Reference proteome</keyword>
<accession>A0A183CI96</accession>
<dbReference type="Pfam" id="PF00622">
    <property type="entry name" value="SPRY"/>
    <property type="match status" value="1"/>
</dbReference>
<evidence type="ECO:0000259" key="2">
    <source>
        <dbReference type="PROSITE" id="PS50188"/>
    </source>
</evidence>
<dbReference type="InterPro" id="IPR003877">
    <property type="entry name" value="SPRY_dom"/>
</dbReference>
<feature type="domain" description="B30.2/SPRY" evidence="2">
    <location>
        <begin position="25"/>
        <end position="239"/>
    </location>
</feature>
<evidence type="ECO:0000256" key="1">
    <source>
        <dbReference type="SAM" id="MobiDB-lite"/>
    </source>
</evidence>
<reference evidence="3" key="1">
    <citation type="submission" date="2014-05" db="EMBL/GenBank/DDBJ databases">
        <title>The genome and life-stage specific transcriptomes of Globodera pallida elucidate key aspects of plant parasitism by a cyst nematode.</title>
        <authorList>
            <person name="Cotton J.A."/>
            <person name="Lilley C.J."/>
            <person name="Jones L.M."/>
            <person name="Kikuchi T."/>
            <person name="Reid A.J."/>
            <person name="Thorpe P."/>
            <person name="Tsai I.J."/>
            <person name="Beasley H."/>
            <person name="Blok V."/>
            <person name="Cock P.J.A."/>
            <person name="Van den Akker S.E."/>
            <person name="Holroyd N."/>
            <person name="Hunt M."/>
            <person name="Mantelin S."/>
            <person name="Naghra H."/>
            <person name="Pain A."/>
            <person name="Palomares-Rius J.E."/>
            <person name="Zarowiecki M."/>
            <person name="Berriman M."/>
            <person name="Jones J.T."/>
            <person name="Urwin P.E."/>
        </authorList>
    </citation>
    <scope>NUCLEOTIDE SEQUENCE [LARGE SCALE GENOMIC DNA]</scope>
    <source>
        <strain evidence="3">Lindley</strain>
    </source>
</reference>
<feature type="region of interest" description="Disordered" evidence="1">
    <location>
        <begin position="293"/>
        <end position="361"/>
    </location>
</feature>
<dbReference type="InterPro" id="IPR001870">
    <property type="entry name" value="B30.2/SPRY"/>
</dbReference>
<dbReference type="WBParaSite" id="GPLIN_001260200">
    <property type="protein sequence ID" value="GPLIN_001260200"/>
    <property type="gene ID" value="GPLIN_001260200"/>
</dbReference>
<evidence type="ECO:0000313" key="3">
    <source>
        <dbReference type="Proteomes" id="UP000050741"/>
    </source>
</evidence>
<dbReference type="PANTHER" id="PTHR12245">
    <property type="entry name" value="SPRY DOMAIN CONTAINING SOCS BOX PROTEIN"/>
    <property type="match status" value="1"/>
</dbReference>
<dbReference type="GO" id="GO:0043161">
    <property type="term" value="P:proteasome-mediated ubiquitin-dependent protein catabolic process"/>
    <property type="evidence" value="ECO:0007669"/>
    <property type="project" value="TreeGrafter"/>
</dbReference>
<dbReference type="AlphaFoldDB" id="A0A183CI96"/>
<dbReference type="PANTHER" id="PTHR12245:SF12">
    <property type="entry name" value="SPRY DOMAIN-CONTAINING SOCS BOX PROTEIN 3"/>
    <property type="match status" value="1"/>
</dbReference>
<feature type="compositionally biased region" description="Basic and acidic residues" evidence="1">
    <location>
        <begin position="309"/>
        <end position="318"/>
    </location>
</feature>
<name>A0A183CI96_GLOPA</name>
<dbReference type="Gene3D" id="2.60.120.920">
    <property type="match status" value="1"/>
</dbReference>
<feature type="compositionally biased region" description="Basic residues" evidence="1">
    <location>
        <begin position="322"/>
        <end position="336"/>
    </location>
</feature>
<reference evidence="4" key="2">
    <citation type="submission" date="2016-06" db="UniProtKB">
        <authorList>
            <consortium name="WormBaseParasite"/>
        </authorList>
    </citation>
    <scope>IDENTIFICATION</scope>
</reference>
<dbReference type="InterPro" id="IPR050672">
    <property type="entry name" value="FBXO45-Fsn/SPSB_families"/>
</dbReference>
<dbReference type="InterPro" id="IPR013320">
    <property type="entry name" value="ConA-like_dom_sf"/>
</dbReference>
<dbReference type="GO" id="GO:0019005">
    <property type="term" value="C:SCF ubiquitin ligase complex"/>
    <property type="evidence" value="ECO:0007669"/>
    <property type="project" value="TreeGrafter"/>
</dbReference>
<proteinExistence type="predicted"/>
<evidence type="ECO:0000313" key="4">
    <source>
        <dbReference type="WBParaSite" id="GPLIN_001260200"/>
    </source>
</evidence>
<sequence length="361" mass="40305">MDNEFCCVDEVLGQFFLGGGSPSAAAAQQQHFDDDNNSKWRWCKEAADKLILEQTVRFKEDGFGVQFHPLFSYGTASVWGECALDELTRAYWEVAVDEVYGSSMMFGIGTRDALQTVPFGFVDLLGGVGRLGDQAYGLSHKATIITRHFFNNLFLQGSIFHAGTSTPFCERLRSMNGPCTCTVGILFDGPSARIGFSLDGKWLGWAFQSVKLAGRVYFPMVSSTAQRSYFTLLQHRQRQTRSPNTLQHQCMDAVVGQMLRARGTELPRLGKFGLPKGMEYELWQKWCKRVMDGRSPPVERNASTQTEEGGEKDPKSAEPLHSPRKRKCPPAQRVRHASGDLGPPPAANSLQKMPRHHYIAQ</sequence>
<dbReference type="InterPro" id="IPR043136">
    <property type="entry name" value="B30.2/SPRY_sf"/>
</dbReference>
<protein>
    <submittedName>
        <fullName evidence="4">B30.2/SPRY domain-containing protein</fullName>
    </submittedName>
</protein>
<dbReference type="Proteomes" id="UP000050741">
    <property type="component" value="Unassembled WGS sequence"/>
</dbReference>
<organism evidence="3 4">
    <name type="scientific">Globodera pallida</name>
    <name type="common">Potato cyst nematode worm</name>
    <name type="synonym">Heterodera pallida</name>
    <dbReference type="NCBI Taxonomy" id="36090"/>
    <lineage>
        <taxon>Eukaryota</taxon>
        <taxon>Metazoa</taxon>
        <taxon>Ecdysozoa</taxon>
        <taxon>Nematoda</taxon>
        <taxon>Chromadorea</taxon>
        <taxon>Rhabditida</taxon>
        <taxon>Tylenchina</taxon>
        <taxon>Tylenchomorpha</taxon>
        <taxon>Tylenchoidea</taxon>
        <taxon>Heteroderidae</taxon>
        <taxon>Heteroderinae</taxon>
        <taxon>Globodera</taxon>
    </lineage>
</organism>
<dbReference type="PROSITE" id="PS50188">
    <property type="entry name" value="B302_SPRY"/>
    <property type="match status" value="1"/>
</dbReference>